<name>A0A450ZZD5_9GAMM</name>
<dbReference type="EMBL" id="CAADGD010000009">
    <property type="protein sequence ID" value="VFK69040.1"/>
    <property type="molecule type" value="Genomic_DNA"/>
</dbReference>
<dbReference type="Pfam" id="PF11185">
    <property type="entry name" value="DUF2971"/>
    <property type="match status" value="1"/>
</dbReference>
<protein>
    <recommendedName>
        <fullName evidence="3">DUF2971 domain-containing protein</fullName>
    </recommendedName>
</protein>
<evidence type="ECO:0008006" key="3">
    <source>
        <dbReference type="Google" id="ProtNLM"/>
    </source>
</evidence>
<gene>
    <name evidence="1" type="ORF">BECKUNK1418G_GA0071005_100643</name>
    <name evidence="2" type="ORF">BECKUNK1418H_GA0071006_100935</name>
</gene>
<dbReference type="InterPro" id="IPR021352">
    <property type="entry name" value="DUF2971"/>
</dbReference>
<evidence type="ECO:0000313" key="1">
    <source>
        <dbReference type="EMBL" id="VFK59138.1"/>
    </source>
</evidence>
<organism evidence="1">
    <name type="scientific">Candidatus Kentrum sp. UNK</name>
    <dbReference type="NCBI Taxonomy" id="2126344"/>
    <lineage>
        <taxon>Bacteria</taxon>
        <taxon>Pseudomonadati</taxon>
        <taxon>Pseudomonadota</taxon>
        <taxon>Gammaproteobacteria</taxon>
        <taxon>Candidatus Kentrum</taxon>
    </lineage>
</organism>
<evidence type="ECO:0000313" key="2">
    <source>
        <dbReference type="EMBL" id="VFK69040.1"/>
    </source>
</evidence>
<accession>A0A450ZZD5</accession>
<dbReference type="AlphaFoldDB" id="A0A450ZZD5"/>
<proteinExistence type="predicted"/>
<reference evidence="1" key="1">
    <citation type="submission" date="2019-02" db="EMBL/GenBank/DDBJ databases">
        <authorList>
            <person name="Gruber-Vodicka R. H."/>
            <person name="Seah K. B. B."/>
        </authorList>
    </citation>
    <scope>NUCLEOTIDE SEQUENCE</scope>
    <source>
        <strain evidence="2">BECK_BY19</strain>
        <strain evidence="1">BECK_BY8</strain>
    </source>
</reference>
<sequence>MQSTGRLGQLHCGQGGLPGMSGNCADMPGSCTGWSAVDPDARLTRRCGKVRESNDLIHLHGDTFLDTEHKALAALFMPHHVYKQDALESGEFKFVHYTSAESAMHIIKNRQVWMRNAQCMNDFMELEHGYECLIEAYNSDPEGKKFQAVIESAHPGLPKDIAQLFDSWMPHLRNSVFIACLSEHPPDEDNYGRLSMWRAYGGSQPVALVLNNTPFLSDTSLLGVFSTPVIYQEVEDFRAEFGKLASRLEQAKDILVQMGRDNLRNTLFELIKIYVLGTKHPGFSEEREWRVFYTPELGRSEHVESEIVSVKGVPQEVHKVPLRDIPEIDFHGATIPDLLHRVIIGPSDQQIVMGQTFKKILTGTGCEDVDSRVHYSGIPLR</sequence>
<dbReference type="EMBL" id="CAADFZ010000006">
    <property type="protein sequence ID" value="VFK59138.1"/>
    <property type="molecule type" value="Genomic_DNA"/>
</dbReference>